<reference evidence="2 3" key="2">
    <citation type="submission" date="2018-11" db="EMBL/GenBank/DDBJ databases">
        <authorList>
            <consortium name="Pathogen Informatics"/>
        </authorList>
    </citation>
    <scope>NUCLEOTIDE SEQUENCE [LARGE SCALE GENOMIC DNA]</scope>
</reference>
<keyword evidence="3" id="KW-1185">Reference proteome</keyword>
<gene>
    <name evidence="2" type="ORF">GPUH_LOCUS7894</name>
</gene>
<reference evidence="4" key="1">
    <citation type="submission" date="2016-06" db="UniProtKB">
        <authorList>
            <consortium name="WormBaseParasite"/>
        </authorList>
    </citation>
    <scope>IDENTIFICATION</scope>
</reference>
<dbReference type="InterPro" id="IPR038289">
    <property type="entry name" value="DVA-1_sf"/>
</dbReference>
<proteinExistence type="predicted"/>
<dbReference type="Gene3D" id="1.10.533.30">
    <property type="entry name" value="Nematode polyprotein allergen ABA-1"/>
    <property type="match status" value="1"/>
</dbReference>
<evidence type="ECO:0000313" key="4">
    <source>
        <dbReference type="WBParaSite" id="GPUH_0000790301-mRNA-1"/>
    </source>
</evidence>
<sequence length="224" mass="26269">MVFNYHHNRLQDEWLQKQPLLSMGQNGDAGNLRTSYESNYLLEYLQKIDDAVGKILLRKLKSHCRQEENFSENDGTEAADELDIAKKIYAGLLRTVKKKPERKREMKRQLCEKIRGFLAARNVQAKQNDDQPLHHHNINRYFKKHFERVSDEQKSEIMEMKKEGESKEAMQQKVLSYYESLSAEKKQEAAELLKSGCHQFLEHTLGEQKTKQLKRMKDSGSDPN</sequence>
<feature type="domain" description="Polyprotein allergen nematode" evidence="1">
    <location>
        <begin position="136"/>
        <end position="222"/>
    </location>
</feature>
<evidence type="ECO:0000313" key="3">
    <source>
        <dbReference type="Proteomes" id="UP000271098"/>
    </source>
</evidence>
<evidence type="ECO:0000313" key="2">
    <source>
        <dbReference type="EMBL" id="VDK60029.1"/>
    </source>
</evidence>
<dbReference type="EMBL" id="UYRT01021542">
    <property type="protein sequence ID" value="VDK60029.1"/>
    <property type="molecule type" value="Genomic_DNA"/>
</dbReference>
<name>A0A183DGQ3_9BILA</name>
<dbReference type="Proteomes" id="UP000271098">
    <property type="component" value="Unassembled WGS sequence"/>
</dbReference>
<dbReference type="AlphaFoldDB" id="A0A183DGQ3"/>
<protein>
    <submittedName>
        <fullName evidence="4">NPA domain-containing protein</fullName>
    </submittedName>
</protein>
<evidence type="ECO:0000259" key="1">
    <source>
        <dbReference type="Pfam" id="PF16469"/>
    </source>
</evidence>
<dbReference type="InterPro" id="IPR032487">
    <property type="entry name" value="ABA-1_nematode"/>
</dbReference>
<accession>A0A183DGQ3</accession>
<organism evidence="4">
    <name type="scientific">Gongylonema pulchrum</name>
    <dbReference type="NCBI Taxonomy" id="637853"/>
    <lineage>
        <taxon>Eukaryota</taxon>
        <taxon>Metazoa</taxon>
        <taxon>Ecdysozoa</taxon>
        <taxon>Nematoda</taxon>
        <taxon>Chromadorea</taxon>
        <taxon>Rhabditida</taxon>
        <taxon>Spirurina</taxon>
        <taxon>Spiruromorpha</taxon>
        <taxon>Spiruroidea</taxon>
        <taxon>Gongylonematidae</taxon>
        <taxon>Gongylonema</taxon>
    </lineage>
</organism>
<dbReference type="WBParaSite" id="GPUH_0000790301-mRNA-1">
    <property type="protein sequence ID" value="GPUH_0000790301-mRNA-1"/>
    <property type="gene ID" value="GPUH_0000790301"/>
</dbReference>
<dbReference type="Pfam" id="PF16469">
    <property type="entry name" value="NPA"/>
    <property type="match status" value="1"/>
</dbReference>